<accession>F4C1I3</accession>
<sequence length="162" mass="18965">MKYQEVAEALYSKNRNEIRHIINHSLEAKHFEQKISSMVIHTGFIFTSKNDIQSVLLYDLSTEQVIRQSNNEHLPQLNGLLVIKVNTGNFNIPIPLFFSHIKNNNEVYRYHHVEINRKLEADCITTYDKDTIIAIRSITLLDGYLGTLKEYPLRETLRLHSR</sequence>
<organism evidence="1">
    <name type="scientific">Sphingobacterium sp. (strain 21)</name>
    <dbReference type="NCBI Taxonomy" id="743722"/>
    <lineage>
        <taxon>Bacteria</taxon>
        <taxon>Pseudomonadati</taxon>
        <taxon>Bacteroidota</taxon>
        <taxon>Sphingobacteriia</taxon>
        <taxon>Sphingobacteriales</taxon>
        <taxon>Sphingobacteriaceae</taxon>
        <taxon>Sphingobacterium</taxon>
    </lineage>
</organism>
<dbReference type="PATRIC" id="fig|743722.3.peg.2902"/>
<reference evidence="1" key="1">
    <citation type="submission" date="2011-03" db="EMBL/GenBank/DDBJ databases">
        <title>Complete sequence of Sphingobacterium sp. 21.</title>
        <authorList>
            <consortium name="US DOE Joint Genome Institute"/>
            <person name="Lucas S."/>
            <person name="Copeland A."/>
            <person name="Lapidus A."/>
            <person name="Cheng J.-F."/>
            <person name="Goodwin L."/>
            <person name="Pitluck S."/>
            <person name="Davenport K."/>
            <person name="Detter J.C."/>
            <person name="Han C."/>
            <person name="Tapia R."/>
            <person name="Land M."/>
            <person name="Hauser L."/>
            <person name="Kyrpides N."/>
            <person name="Ivanova N."/>
            <person name="Ovchinnikova G."/>
            <person name="Pagani I."/>
            <person name="Siebers A.K."/>
            <person name="Allgaier M."/>
            <person name="Thelen M.P."/>
            <person name="Hugenholtz P."/>
            <person name="Woyke T."/>
        </authorList>
    </citation>
    <scope>NUCLEOTIDE SEQUENCE</scope>
    <source>
        <strain evidence="1">21</strain>
    </source>
</reference>
<name>F4C1I3_SPHS2</name>
<evidence type="ECO:0000313" key="1">
    <source>
        <dbReference type="EMBL" id="ADZ79256.1"/>
    </source>
</evidence>
<dbReference type="HOGENOM" id="CLU_1634321_0_0_10"/>
<gene>
    <name evidence="1" type="ordered locus">Sph21_2709</name>
</gene>
<proteinExistence type="predicted"/>
<dbReference type="EMBL" id="CP002584">
    <property type="protein sequence ID" value="ADZ79256.1"/>
    <property type="molecule type" value="Genomic_DNA"/>
</dbReference>
<dbReference type="KEGG" id="shg:Sph21_2709"/>
<dbReference type="AlphaFoldDB" id="F4C1I3"/>
<protein>
    <submittedName>
        <fullName evidence="1">Uncharacterized protein</fullName>
    </submittedName>
</protein>
<dbReference type="OrthoDB" id="797829at2"/>